<dbReference type="Pfam" id="PF24883">
    <property type="entry name" value="NPHP3_N"/>
    <property type="match status" value="1"/>
</dbReference>
<gene>
    <name evidence="3" type="ORF">P170DRAFT_346896</name>
</gene>
<feature type="domain" description="Nephrocystin 3-like N-terminal" evidence="2">
    <location>
        <begin position="311"/>
        <end position="453"/>
    </location>
</feature>
<proteinExistence type="predicted"/>
<dbReference type="RefSeq" id="XP_024709267.1">
    <property type="nucleotide sequence ID" value="XM_024843594.1"/>
</dbReference>
<keyword evidence="4" id="KW-1185">Reference proteome</keyword>
<evidence type="ECO:0000313" key="4">
    <source>
        <dbReference type="Proteomes" id="UP000234275"/>
    </source>
</evidence>
<dbReference type="VEuPathDB" id="FungiDB:P170DRAFT_346896"/>
<evidence type="ECO:0000259" key="2">
    <source>
        <dbReference type="Pfam" id="PF24883"/>
    </source>
</evidence>
<name>A0A2I2GM69_9EURO</name>
<evidence type="ECO:0000256" key="1">
    <source>
        <dbReference type="ARBA" id="ARBA00022737"/>
    </source>
</evidence>
<reference evidence="3 4" key="1">
    <citation type="submission" date="2016-12" db="EMBL/GenBank/DDBJ databases">
        <title>The genomes of Aspergillus section Nigri reveals drivers in fungal speciation.</title>
        <authorList>
            <consortium name="DOE Joint Genome Institute"/>
            <person name="Vesth T.C."/>
            <person name="Nybo J."/>
            <person name="Theobald S."/>
            <person name="Brandl J."/>
            <person name="Frisvad J.C."/>
            <person name="Nielsen K.F."/>
            <person name="Lyhne E.K."/>
            <person name="Kogle M.E."/>
            <person name="Kuo A."/>
            <person name="Riley R."/>
            <person name="Clum A."/>
            <person name="Nolan M."/>
            <person name="Lipzen A."/>
            <person name="Salamov A."/>
            <person name="Henrissat B."/>
            <person name="Wiebenga A."/>
            <person name="De Vries R.P."/>
            <person name="Grigoriev I.V."/>
            <person name="Mortensen U.H."/>
            <person name="Andersen M.R."/>
            <person name="Baker S.E."/>
        </authorList>
    </citation>
    <scope>NUCLEOTIDE SEQUENCE [LARGE SCALE GENOMIC DNA]</scope>
    <source>
        <strain evidence="3 4">IBT 23096</strain>
    </source>
</reference>
<dbReference type="AlphaFoldDB" id="A0A2I2GM69"/>
<protein>
    <recommendedName>
        <fullName evidence="2">Nephrocystin 3-like N-terminal domain-containing protein</fullName>
    </recommendedName>
</protein>
<dbReference type="STRING" id="1392250.A0A2I2GM69"/>
<sequence>MGMELAFKMTDLIPSEYGLSVIKGVLGIAFEVMIEYPKNRLTPSQTAKKRQENRNKILEAFESIPGSILSINLACGLLKPTEADEKLRQDFHVTLLNRMPELVDILLGKPAWYVRVRSHMTFKIRETMKVDEILSEWNNYIATLKERVSRMRDRLWSEVAYHSAEAHQLGTQANTKLDKFSNRFDEIQSIIVALGPAIVAAMKTEFGNEFRKMERAIQANELGAKAQTLLLYGFEELEYANNQTVNASYYSHASSSQGDTQPPQIEPCTLITQLELLGLLRVSPSSALADLDFILQQASRYPEWSLRQIWWLTKMDEFVNWYHGPQSSLLLADGFLDCASSDTITPMSILDASFILNLRRNASRIVLSFFADLYDSHDAQEDPNVTGPSGLIRSLIAQLLSHESLPDPDLGFLTHEWIEACRDDDLKALCELFKQLVLQVPPGMQVFCVLDGLVIYEDHHTWGRQIDYVAALFEHIVRSTRHPDTPGFKALFTFANRSLQISDRVDRSLDVWGHAPLTAHHMDGMPLMI</sequence>
<dbReference type="OrthoDB" id="5419927at2759"/>
<dbReference type="PANTHER" id="PTHR40619">
    <property type="entry name" value="FUNGAL STAND N-TERMINAL GOODBYE DOMAIN-CONTAINING PROTEIN"/>
    <property type="match status" value="1"/>
</dbReference>
<evidence type="ECO:0000313" key="3">
    <source>
        <dbReference type="EMBL" id="PLB53965.1"/>
    </source>
</evidence>
<dbReference type="EMBL" id="MSFO01000001">
    <property type="protein sequence ID" value="PLB53965.1"/>
    <property type="molecule type" value="Genomic_DNA"/>
</dbReference>
<dbReference type="GeneID" id="36551294"/>
<dbReference type="InterPro" id="IPR056884">
    <property type="entry name" value="NPHP3-like_N"/>
</dbReference>
<organism evidence="3 4">
    <name type="scientific">Aspergillus steynii IBT 23096</name>
    <dbReference type="NCBI Taxonomy" id="1392250"/>
    <lineage>
        <taxon>Eukaryota</taxon>
        <taxon>Fungi</taxon>
        <taxon>Dikarya</taxon>
        <taxon>Ascomycota</taxon>
        <taxon>Pezizomycotina</taxon>
        <taxon>Eurotiomycetes</taxon>
        <taxon>Eurotiomycetidae</taxon>
        <taxon>Eurotiales</taxon>
        <taxon>Aspergillaceae</taxon>
        <taxon>Aspergillus</taxon>
        <taxon>Aspergillus subgen. Circumdati</taxon>
    </lineage>
</organism>
<dbReference type="Proteomes" id="UP000234275">
    <property type="component" value="Unassembled WGS sequence"/>
</dbReference>
<accession>A0A2I2GM69</accession>
<comment type="caution">
    <text evidence="3">The sequence shown here is derived from an EMBL/GenBank/DDBJ whole genome shotgun (WGS) entry which is preliminary data.</text>
</comment>
<keyword evidence="1" id="KW-0677">Repeat</keyword>
<dbReference type="PANTHER" id="PTHR40619:SF3">
    <property type="entry name" value="FUNGAL STAND N-TERMINAL GOODBYE DOMAIN-CONTAINING PROTEIN"/>
    <property type="match status" value="1"/>
</dbReference>